<dbReference type="EMBL" id="WIUZ02000012">
    <property type="protein sequence ID" value="KAF9782242.1"/>
    <property type="molecule type" value="Genomic_DNA"/>
</dbReference>
<evidence type="ECO:0000313" key="2">
    <source>
        <dbReference type="Proteomes" id="UP000736335"/>
    </source>
</evidence>
<keyword evidence="2" id="KW-1185">Reference proteome</keyword>
<organism evidence="1 2">
    <name type="scientific">Thelephora terrestris</name>
    <dbReference type="NCBI Taxonomy" id="56493"/>
    <lineage>
        <taxon>Eukaryota</taxon>
        <taxon>Fungi</taxon>
        <taxon>Dikarya</taxon>
        <taxon>Basidiomycota</taxon>
        <taxon>Agaricomycotina</taxon>
        <taxon>Agaricomycetes</taxon>
        <taxon>Thelephorales</taxon>
        <taxon>Thelephoraceae</taxon>
        <taxon>Thelephora</taxon>
    </lineage>
</organism>
<proteinExistence type="predicted"/>
<comment type="caution">
    <text evidence="1">The sequence shown here is derived from an EMBL/GenBank/DDBJ whole genome shotgun (WGS) entry which is preliminary data.</text>
</comment>
<gene>
    <name evidence="1" type="ORF">BJ322DRAFT_1075012</name>
</gene>
<sequence>MLRLFFFSPSLLASECFSPTFGPRLTLARIHTSHFARTRHIERSVVGLFGSRARCRSQTQVKHYTHESKCPHMSWVRA</sequence>
<accession>A0A9P6H9X6</accession>
<dbReference type="AlphaFoldDB" id="A0A9P6H9X6"/>
<reference evidence="1" key="1">
    <citation type="journal article" date="2020" name="Nat. Commun.">
        <title>Large-scale genome sequencing of mycorrhizal fungi provides insights into the early evolution of symbiotic traits.</title>
        <authorList>
            <person name="Miyauchi S."/>
            <person name="Kiss E."/>
            <person name="Kuo A."/>
            <person name="Drula E."/>
            <person name="Kohler A."/>
            <person name="Sanchez-Garcia M."/>
            <person name="Morin E."/>
            <person name="Andreopoulos B."/>
            <person name="Barry K.W."/>
            <person name="Bonito G."/>
            <person name="Buee M."/>
            <person name="Carver A."/>
            <person name="Chen C."/>
            <person name="Cichocki N."/>
            <person name="Clum A."/>
            <person name="Culley D."/>
            <person name="Crous P.W."/>
            <person name="Fauchery L."/>
            <person name="Girlanda M."/>
            <person name="Hayes R.D."/>
            <person name="Keri Z."/>
            <person name="LaButti K."/>
            <person name="Lipzen A."/>
            <person name="Lombard V."/>
            <person name="Magnuson J."/>
            <person name="Maillard F."/>
            <person name="Murat C."/>
            <person name="Nolan M."/>
            <person name="Ohm R.A."/>
            <person name="Pangilinan J."/>
            <person name="Pereira M.F."/>
            <person name="Perotto S."/>
            <person name="Peter M."/>
            <person name="Pfister S."/>
            <person name="Riley R."/>
            <person name="Sitrit Y."/>
            <person name="Stielow J.B."/>
            <person name="Szollosi G."/>
            <person name="Zifcakova L."/>
            <person name="Stursova M."/>
            <person name="Spatafora J.W."/>
            <person name="Tedersoo L."/>
            <person name="Vaario L.M."/>
            <person name="Yamada A."/>
            <person name="Yan M."/>
            <person name="Wang P."/>
            <person name="Xu J."/>
            <person name="Bruns T."/>
            <person name="Baldrian P."/>
            <person name="Vilgalys R."/>
            <person name="Dunand C."/>
            <person name="Henrissat B."/>
            <person name="Grigoriev I.V."/>
            <person name="Hibbett D."/>
            <person name="Nagy L.G."/>
            <person name="Martin F.M."/>
        </authorList>
    </citation>
    <scope>NUCLEOTIDE SEQUENCE</scope>
    <source>
        <strain evidence="1">UH-Tt-Lm1</strain>
    </source>
</reference>
<name>A0A9P6H9X6_9AGAM</name>
<protein>
    <submittedName>
        <fullName evidence="1">Uncharacterized protein</fullName>
    </submittedName>
</protein>
<reference evidence="1" key="2">
    <citation type="submission" date="2020-11" db="EMBL/GenBank/DDBJ databases">
        <authorList>
            <consortium name="DOE Joint Genome Institute"/>
            <person name="Kuo A."/>
            <person name="Miyauchi S."/>
            <person name="Kiss E."/>
            <person name="Drula E."/>
            <person name="Kohler A."/>
            <person name="Sanchez-Garcia M."/>
            <person name="Andreopoulos B."/>
            <person name="Barry K.W."/>
            <person name="Bonito G."/>
            <person name="Buee M."/>
            <person name="Carver A."/>
            <person name="Chen C."/>
            <person name="Cichocki N."/>
            <person name="Clum A."/>
            <person name="Culley D."/>
            <person name="Crous P.W."/>
            <person name="Fauchery L."/>
            <person name="Girlanda M."/>
            <person name="Hayes R."/>
            <person name="Keri Z."/>
            <person name="Labutti K."/>
            <person name="Lipzen A."/>
            <person name="Lombard V."/>
            <person name="Magnuson J."/>
            <person name="Maillard F."/>
            <person name="Morin E."/>
            <person name="Murat C."/>
            <person name="Nolan M."/>
            <person name="Ohm R."/>
            <person name="Pangilinan J."/>
            <person name="Pereira M."/>
            <person name="Perotto S."/>
            <person name="Peter M."/>
            <person name="Riley R."/>
            <person name="Sitrit Y."/>
            <person name="Stielow B."/>
            <person name="Szollosi G."/>
            <person name="Zifcakova L."/>
            <person name="Stursova M."/>
            <person name="Spatafora J.W."/>
            <person name="Tedersoo L."/>
            <person name="Vaario L.-M."/>
            <person name="Yamada A."/>
            <person name="Yan M."/>
            <person name="Wang P."/>
            <person name="Xu J."/>
            <person name="Bruns T."/>
            <person name="Baldrian P."/>
            <person name="Vilgalys R."/>
            <person name="Henrissat B."/>
            <person name="Grigoriev I.V."/>
            <person name="Hibbett D."/>
            <person name="Nagy L.G."/>
            <person name="Martin F.M."/>
        </authorList>
    </citation>
    <scope>NUCLEOTIDE SEQUENCE</scope>
    <source>
        <strain evidence="1">UH-Tt-Lm1</strain>
    </source>
</reference>
<dbReference type="Proteomes" id="UP000736335">
    <property type="component" value="Unassembled WGS sequence"/>
</dbReference>
<evidence type="ECO:0000313" key="1">
    <source>
        <dbReference type="EMBL" id="KAF9782242.1"/>
    </source>
</evidence>